<keyword evidence="1" id="KW-0472">Membrane</keyword>
<evidence type="ECO:0000256" key="1">
    <source>
        <dbReference type="SAM" id="Phobius"/>
    </source>
</evidence>
<feature type="transmembrane region" description="Helical" evidence="1">
    <location>
        <begin position="132"/>
        <end position="152"/>
    </location>
</feature>
<protein>
    <recommendedName>
        <fullName evidence="4">Membrane protein DUF2306</fullName>
    </recommendedName>
</protein>
<feature type="transmembrane region" description="Helical" evidence="1">
    <location>
        <begin position="64"/>
        <end position="81"/>
    </location>
</feature>
<keyword evidence="1" id="KW-0812">Transmembrane</keyword>
<keyword evidence="3" id="KW-1185">Reference proteome</keyword>
<dbReference type="EMBL" id="JBHSJF010000006">
    <property type="protein sequence ID" value="MFC5069068.1"/>
    <property type="molecule type" value="Genomic_DNA"/>
</dbReference>
<feature type="transmembrane region" description="Helical" evidence="1">
    <location>
        <begin position="93"/>
        <end position="112"/>
    </location>
</feature>
<dbReference type="RefSeq" id="WP_114956723.1">
    <property type="nucleotide sequence ID" value="NZ_JBHSJF010000006.1"/>
</dbReference>
<sequence length="167" mass="18019">MSSYIYLLTLVHTAISLVALVLGWPVISGFLHGRVSTWTFWFLVTAIACSVTGFLFPITVITPGIVFGIIALVTLAIALYARRAHYAGHLRWIYVATMVLNVYLLLVVTIVQSFQKIPFLNALAPTGAEPPVLIAQVIGLVAFLVLGVFSVIKFKGEFGGGVMPTPA</sequence>
<name>A0ABV9Z2A0_9HYPH</name>
<organism evidence="2 3">
    <name type="scientific">Flaviflagellibacter deserti</name>
    <dbReference type="NCBI Taxonomy" id="2267266"/>
    <lineage>
        <taxon>Bacteria</taxon>
        <taxon>Pseudomonadati</taxon>
        <taxon>Pseudomonadota</taxon>
        <taxon>Alphaproteobacteria</taxon>
        <taxon>Hyphomicrobiales</taxon>
        <taxon>Flaviflagellibacter</taxon>
    </lineage>
</organism>
<accession>A0ABV9Z2A0</accession>
<evidence type="ECO:0000313" key="3">
    <source>
        <dbReference type="Proteomes" id="UP001595796"/>
    </source>
</evidence>
<proteinExistence type="predicted"/>
<keyword evidence="1" id="KW-1133">Transmembrane helix</keyword>
<dbReference type="Proteomes" id="UP001595796">
    <property type="component" value="Unassembled WGS sequence"/>
</dbReference>
<feature type="transmembrane region" description="Helical" evidence="1">
    <location>
        <begin position="6"/>
        <end position="27"/>
    </location>
</feature>
<gene>
    <name evidence="2" type="ORF">ACFPFW_13710</name>
</gene>
<evidence type="ECO:0000313" key="2">
    <source>
        <dbReference type="EMBL" id="MFC5069068.1"/>
    </source>
</evidence>
<evidence type="ECO:0008006" key="4">
    <source>
        <dbReference type="Google" id="ProtNLM"/>
    </source>
</evidence>
<comment type="caution">
    <text evidence="2">The sequence shown here is derived from an EMBL/GenBank/DDBJ whole genome shotgun (WGS) entry which is preliminary data.</text>
</comment>
<feature type="transmembrane region" description="Helical" evidence="1">
    <location>
        <begin position="39"/>
        <end position="58"/>
    </location>
</feature>
<reference evidence="3" key="1">
    <citation type="journal article" date="2019" name="Int. J. Syst. Evol. Microbiol.">
        <title>The Global Catalogue of Microorganisms (GCM) 10K type strain sequencing project: providing services to taxonomists for standard genome sequencing and annotation.</title>
        <authorList>
            <consortium name="The Broad Institute Genomics Platform"/>
            <consortium name="The Broad Institute Genome Sequencing Center for Infectious Disease"/>
            <person name="Wu L."/>
            <person name="Ma J."/>
        </authorList>
    </citation>
    <scope>NUCLEOTIDE SEQUENCE [LARGE SCALE GENOMIC DNA]</scope>
    <source>
        <strain evidence="3">CGMCC 1.16444</strain>
    </source>
</reference>